<gene>
    <name evidence="4" type="ORF">ABN16_10215</name>
</gene>
<dbReference type="GO" id="GO:0016757">
    <property type="term" value="F:glycosyltransferase activity"/>
    <property type="evidence" value="ECO:0007669"/>
    <property type="project" value="UniProtKB-KW"/>
</dbReference>
<dbReference type="RefSeq" id="WP_048735632.1">
    <property type="nucleotide sequence ID" value="NZ_CP012033.1"/>
</dbReference>
<dbReference type="KEGG" id="lko:ABN16_10215"/>
<dbReference type="PANTHER" id="PTHR22916:SF51">
    <property type="entry name" value="GLYCOSYLTRANSFERASE EPSH-RELATED"/>
    <property type="match status" value="1"/>
</dbReference>
<evidence type="ECO:0000313" key="5">
    <source>
        <dbReference type="Proteomes" id="UP000036000"/>
    </source>
</evidence>
<dbReference type="InterPro" id="IPR001173">
    <property type="entry name" value="Glyco_trans_2-like"/>
</dbReference>
<proteinExistence type="predicted"/>
<name>A0AAC9ER77_9LACO</name>
<dbReference type="Gene3D" id="3.90.550.10">
    <property type="entry name" value="Spore Coat Polysaccharide Biosynthesis Protein SpsA, Chain A"/>
    <property type="match status" value="1"/>
</dbReference>
<dbReference type="Pfam" id="PF00535">
    <property type="entry name" value="Glycos_transf_2"/>
    <property type="match status" value="1"/>
</dbReference>
<keyword evidence="1" id="KW-0328">Glycosyltransferase</keyword>
<evidence type="ECO:0000256" key="1">
    <source>
        <dbReference type="ARBA" id="ARBA00022676"/>
    </source>
</evidence>
<keyword evidence="2" id="KW-0808">Transferase</keyword>
<dbReference type="InterPro" id="IPR029044">
    <property type="entry name" value="Nucleotide-diphossugar_trans"/>
</dbReference>
<sequence length="316" mass="36440">MNALTVIVPVHNSVSTLNRCFKSICLQTFKDFLVIIVDDGSTDGSNALCQKWVEKDSRFHLYNNYSQKKGASAARNMGLAHVTTPWVTFIDSDDWIEKYHFENLMNNLGNSDIGVSSFTSSEQEVVARGSAIQNLSHDELLCEVLGLNLVSGYLWNKIFKLEIIRENNISFDENAVLSEDLEFVVQYSVFCNQGFFIKSPKSYHYIRRNDSLTRNKNGEVQKYCDEYRTVKRIRNSVRGENNVVKNAAKSHYAITANNLYNVIKKSEQRNNYKEQMSGLRVDILSVIIPYTLSKQYKFRNKASAWWTLIFGPFWER</sequence>
<dbReference type="CDD" id="cd00761">
    <property type="entry name" value="Glyco_tranf_GTA_type"/>
    <property type="match status" value="1"/>
</dbReference>
<keyword evidence="5" id="KW-1185">Reference proteome</keyword>
<feature type="domain" description="Glycosyltransferase 2-like" evidence="3">
    <location>
        <begin position="5"/>
        <end position="115"/>
    </location>
</feature>
<protein>
    <recommendedName>
        <fullName evidence="3">Glycosyltransferase 2-like domain-containing protein</fullName>
    </recommendedName>
</protein>
<dbReference type="AlphaFoldDB" id="A0AAC9ER77"/>
<dbReference type="EMBL" id="CP012033">
    <property type="protein sequence ID" value="AKP65339.1"/>
    <property type="molecule type" value="Genomic_DNA"/>
</dbReference>
<evidence type="ECO:0000259" key="3">
    <source>
        <dbReference type="Pfam" id="PF00535"/>
    </source>
</evidence>
<dbReference type="PANTHER" id="PTHR22916">
    <property type="entry name" value="GLYCOSYLTRANSFERASE"/>
    <property type="match status" value="1"/>
</dbReference>
<reference evidence="4 5" key="1">
    <citation type="submission" date="2015-07" db="EMBL/GenBank/DDBJ databases">
        <title>Lactobacillus korensis/26-25/ whole genome sequencing.</title>
        <authorList>
            <person name="Kim M.K."/>
            <person name="Im W.-T."/>
            <person name="Srinivasan S."/>
            <person name="Lee J.-J."/>
        </authorList>
    </citation>
    <scope>NUCLEOTIDE SEQUENCE [LARGE SCALE GENOMIC DNA]</scope>
    <source>
        <strain evidence="4 5">26-25</strain>
    </source>
</reference>
<evidence type="ECO:0000256" key="2">
    <source>
        <dbReference type="ARBA" id="ARBA00022679"/>
    </source>
</evidence>
<dbReference type="Proteomes" id="UP000036000">
    <property type="component" value="Chromosome"/>
</dbReference>
<evidence type="ECO:0000313" key="4">
    <source>
        <dbReference type="EMBL" id="AKP65339.1"/>
    </source>
</evidence>
<accession>A0AAC9ER77</accession>
<dbReference type="SUPFAM" id="SSF53448">
    <property type="entry name" value="Nucleotide-diphospho-sugar transferases"/>
    <property type="match status" value="1"/>
</dbReference>
<organism evidence="4 5">
    <name type="scientific">Levilactobacillus koreensis</name>
    <dbReference type="NCBI Taxonomy" id="637971"/>
    <lineage>
        <taxon>Bacteria</taxon>
        <taxon>Bacillati</taxon>
        <taxon>Bacillota</taxon>
        <taxon>Bacilli</taxon>
        <taxon>Lactobacillales</taxon>
        <taxon>Lactobacillaceae</taxon>
        <taxon>Levilactobacillus</taxon>
    </lineage>
</organism>